<feature type="compositionally biased region" description="Low complexity" evidence="1">
    <location>
        <begin position="180"/>
        <end position="191"/>
    </location>
</feature>
<gene>
    <name evidence="2" type="ORF">ATNIH1004_010401</name>
    <name evidence="3" type="ORF">EYZ11_010779</name>
</gene>
<dbReference type="AlphaFoldDB" id="A0A4S3J6K9"/>
<organism evidence="3 4">
    <name type="scientific">Aspergillus tanneri</name>
    <dbReference type="NCBI Taxonomy" id="1220188"/>
    <lineage>
        <taxon>Eukaryota</taxon>
        <taxon>Fungi</taxon>
        <taxon>Dikarya</taxon>
        <taxon>Ascomycota</taxon>
        <taxon>Pezizomycotina</taxon>
        <taxon>Eurotiomycetes</taxon>
        <taxon>Eurotiomycetidae</taxon>
        <taxon>Eurotiales</taxon>
        <taxon>Aspergillaceae</taxon>
        <taxon>Aspergillus</taxon>
        <taxon>Aspergillus subgen. Circumdati</taxon>
    </lineage>
</organism>
<dbReference type="RefSeq" id="XP_033422994.1">
    <property type="nucleotide sequence ID" value="XM_033574976.1"/>
</dbReference>
<evidence type="ECO:0000313" key="3">
    <source>
        <dbReference type="EMBL" id="THC89758.1"/>
    </source>
</evidence>
<sequence>MVNWKNPESTDRLIAALIAAHPAVKLEYQAMATYFGQGATYDSIEGRFRRYRKLAEDLRTEARNRGITDIPRSARSGASTPRTPRGPRGVTKVSSASSGRGKDAGRTALSSPTRRGSGRRSANGGGMSIMDAIFLDDETPEEDTKIKTEAAQILSGIGGVVATGHIPDLEIISESTVTASASTTTTEPVTPKVEDSNPSTNNFSSTYGTIKHEDQANSFMGDSTGVASSIGSNGCGATLDHVAMEDDPFSISGMYFPHGHAGYDMDDIYGGAA</sequence>
<reference evidence="2 5" key="2">
    <citation type="submission" date="2019-08" db="EMBL/GenBank/DDBJ databases">
        <title>The genome sequence of a newly discovered highly antifungal drug resistant Aspergillus species, Aspergillus tanneri NIH 1004.</title>
        <authorList>
            <person name="Mounaud S."/>
            <person name="Singh I."/>
            <person name="Joardar V."/>
            <person name="Pakala S."/>
            <person name="Pakala S."/>
            <person name="Venepally P."/>
            <person name="Chung J.K."/>
            <person name="Losada L."/>
            <person name="Nierman W.C."/>
        </authorList>
    </citation>
    <scope>NUCLEOTIDE SEQUENCE [LARGE SCALE GENOMIC DNA]</scope>
    <source>
        <strain evidence="2 5">NIH1004</strain>
    </source>
</reference>
<evidence type="ECO:0000313" key="2">
    <source>
        <dbReference type="EMBL" id="KAA8643632.1"/>
    </source>
</evidence>
<evidence type="ECO:0000313" key="5">
    <source>
        <dbReference type="Proteomes" id="UP000324241"/>
    </source>
</evidence>
<feature type="region of interest" description="Disordered" evidence="1">
    <location>
        <begin position="180"/>
        <end position="207"/>
    </location>
</feature>
<name>A0A4S3J6K9_9EURO</name>
<feature type="region of interest" description="Disordered" evidence="1">
    <location>
        <begin position="65"/>
        <end position="128"/>
    </location>
</feature>
<proteinExistence type="predicted"/>
<protein>
    <submittedName>
        <fullName evidence="3">Uncharacterized protein</fullName>
    </submittedName>
</protein>
<comment type="caution">
    <text evidence="3">The sequence shown here is derived from an EMBL/GenBank/DDBJ whole genome shotgun (WGS) entry which is preliminary data.</text>
</comment>
<keyword evidence="4" id="KW-1185">Reference proteome</keyword>
<feature type="compositionally biased region" description="Low complexity" evidence="1">
    <location>
        <begin position="110"/>
        <end position="122"/>
    </location>
</feature>
<dbReference type="EMBL" id="SOSA01000607">
    <property type="protein sequence ID" value="THC89758.1"/>
    <property type="molecule type" value="Genomic_DNA"/>
</dbReference>
<dbReference type="Proteomes" id="UP000308092">
    <property type="component" value="Unassembled WGS sequence"/>
</dbReference>
<dbReference type="EMBL" id="QUQM01000005">
    <property type="protein sequence ID" value="KAA8643632.1"/>
    <property type="molecule type" value="Genomic_DNA"/>
</dbReference>
<reference evidence="3 4" key="1">
    <citation type="submission" date="2019-03" db="EMBL/GenBank/DDBJ databases">
        <title>The genome sequence of a newly discovered highly antifungal drug resistant Aspergillus species, Aspergillus tanneri NIH 1004.</title>
        <authorList>
            <person name="Mounaud S."/>
            <person name="Singh I."/>
            <person name="Joardar V."/>
            <person name="Pakala S."/>
            <person name="Pakala S."/>
            <person name="Venepally P."/>
            <person name="Hoover J."/>
            <person name="Nierman W."/>
            <person name="Chung J."/>
            <person name="Losada L."/>
        </authorList>
    </citation>
    <scope>NUCLEOTIDE SEQUENCE [LARGE SCALE GENOMIC DNA]</scope>
    <source>
        <strain evidence="3 4">NIH1004</strain>
    </source>
</reference>
<feature type="compositionally biased region" description="Polar residues" evidence="1">
    <location>
        <begin position="196"/>
        <end position="207"/>
    </location>
</feature>
<dbReference type="GeneID" id="54333103"/>
<dbReference type="STRING" id="1220188.A0A4S3J6K9"/>
<evidence type="ECO:0000313" key="4">
    <source>
        <dbReference type="Proteomes" id="UP000308092"/>
    </source>
</evidence>
<dbReference type="VEuPathDB" id="FungiDB:EYZ11_010779"/>
<accession>A0A4S3J6K9</accession>
<dbReference type="OrthoDB" id="4828117at2759"/>
<evidence type="ECO:0000256" key="1">
    <source>
        <dbReference type="SAM" id="MobiDB-lite"/>
    </source>
</evidence>
<dbReference type="Proteomes" id="UP000324241">
    <property type="component" value="Unassembled WGS sequence"/>
</dbReference>